<organism evidence="2 3">
    <name type="scientific">Cronartium quercuum f. sp. fusiforme G11</name>
    <dbReference type="NCBI Taxonomy" id="708437"/>
    <lineage>
        <taxon>Eukaryota</taxon>
        <taxon>Fungi</taxon>
        <taxon>Dikarya</taxon>
        <taxon>Basidiomycota</taxon>
        <taxon>Pucciniomycotina</taxon>
        <taxon>Pucciniomycetes</taxon>
        <taxon>Pucciniales</taxon>
        <taxon>Coleosporiaceae</taxon>
        <taxon>Cronartium</taxon>
    </lineage>
</organism>
<sequence length="132" mass="14167">MNHTATDDGVFRRAWLIPTAATPTLPIWVKLTWRIGIRGRSHQEKALSGTCSLDMCPSWRDWPVSRRTGDMIPSCLPGVCRLFGVARGRSSEGVEASPSPNPNEAPGVNLTKSLSLPETGGRDGVVIAAACI</sequence>
<evidence type="ECO:0000256" key="1">
    <source>
        <dbReference type="SAM" id="MobiDB-lite"/>
    </source>
</evidence>
<proteinExistence type="predicted"/>
<protein>
    <submittedName>
        <fullName evidence="2">Uncharacterized protein</fullName>
    </submittedName>
</protein>
<feature type="region of interest" description="Disordered" evidence="1">
    <location>
        <begin position="91"/>
        <end position="110"/>
    </location>
</feature>
<evidence type="ECO:0000313" key="3">
    <source>
        <dbReference type="Proteomes" id="UP000886653"/>
    </source>
</evidence>
<comment type="caution">
    <text evidence="2">The sequence shown here is derived from an EMBL/GenBank/DDBJ whole genome shotgun (WGS) entry which is preliminary data.</text>
</comment>
<keyword evidence="3" id="KW-1185">Reference proteome</keyword>
<evidence type="ECO:0000313" key="2">
    <source>
        <dbReference type="EMBL" id="KAG0146152.1"/>
    </source>
</evidence>
<gene>
    <name evidence="2" type="ORF">CROQUDRAFT_657788</name>
</gene>
<dbReference type="EMBL" id="MU167265">
    <property type="protein sequence ID" value="KAG0146152.1"/>
    <property type="molecule type" value="Genomic_DNA"/>
</dbReference>
<accession>A0A9P6TBD6</accession>
<dbReference type="Proteomes" id="UP000886653">
    <property type="component" value="Unassembled WGS sequence"/>
</dbReference>
<name>A0A9P6TBD6_9BASI</name>
<dbReference type="AlphaFoldDB" id="A0A9P6TBD6"/>
<reference evidence="2" key="1">
    <citation type="submission" date="2013-11" db="EMBL/GenBank/DDBJ databases">
        <title>Genome sequence of the fusiform rust pathogen reveals effectors for host alternation and coevolution with pine.</title>
        <authorList>
            <consortium name="DOE Joint Genome Institute"/>
            <person name="Smith K."/>
            <person name="Pendleton A."/>
            <person name="Kubisiak T."/>
            <person name="Anderson C."/>
            <person name="Salamov A."/>
            <person name="Aerts A."/>
            <person name="Riley R."/>
            <person name="Clum A."/>
            <person name="Lindquist E."/>
            <person name="Ence D."/>
            <person name="Campbell M."/>
            <person name="Kronenberg Z."/>
            <person name="Feau N."/>
            <person name="Dhillon B."/>
            <person name="Hamelin R."/>
            <person name="Burleigh J."/>
            <person name="Smith J."/>
            <person name="Yandell M."/>
            <person name="Nelson C."/>
            <person name="Grigoriev I."/>
            <person name="Davis J."/>
        </authorList>
    </citation>
    <scope>NUCLEOTIDE SEQUENCE</scope>
    <source>
        <strain evidence="2">G11</strain>
    </source>
</reference>